<dbReference type="Proteomes" id="UP000027583">
    <property type="component" value="Unassembled WGS sequence"/>
</dbReference>
<protein>
    <submittedName>
        <fullName evidence="2">Uncharacterized protein</fullName>
    </submittedName>
</protein>
<reference evidence="2 3" key="1">
    <citation type="journal article" date="2014" name="Genome Biol. Evol.">
        <title>Acetic acid bacteria genomes reveal functional traits for adaptation to life in insect guts.</title>
        <authorList>
            <person name="Chouaia B."/>
            <person name="Gaiarsa S."/>
            <person name="Crotti E."/>
            <person name="Comandatore F."/>
            <person name="Degli Esposti M."/>
            <person name="Ricci I."/>
            <person name="Alma A."/>
            <person name="Favia G."/>
            <person name="Bandi C."/>
            <person name="Daffonchio D."/>
        </authorList>
    </citation>
    <scope>NUCLEOTIDE SEQUENCE [LARGE SCALE GENOMIC DNA]</scope>
    <source>
        <strain evidence="2 3">SF2.1</strain>
    </source>
</reference>
<sequence length="44" mass="4503">MGRIVGHGGFLHRILVLLAGRHGSGHGLTPGEQTDGVSSQRALG</sequence>
<organism evidence="2 3">
    <name type="scientific">Asaia bogorensis</name>
    <dbReference type="NCBI Taxonomy" id="91915"/>
    <lineage>
        <taxon>Bacteria</taxon>
        <taxon>Pseudomonadati</taxon>
        <taxon>Pseudomonadota</taxon>
        <taxon>Alphaproteobacteria</taxon>
        <taxon>Acetobacterales</taxon>
        <taxon>Acetobacteraceae</taxon>
        <taxon>Asaia</taxon>
    </lineage>
</organism>
<comment type="caution">
    <text evidence="2">The sequence shown here is derived from an EMBL/GenBank/DDBJ whole genome shotgun (WGS) entry which is preliminary data.</text>
</comment>
<reference evidence="2 3" key="2">
    <citation type="journal article" date="2014" name="PLoS ONE">
        <title>Evolution of mitochondria reconstructed from the energy metabolism of living bacteria.</title>
        <authorList>
            <person name="Degli Esposti M."/>
            <person name="Chouaia B."/>
            <person name="Comandatore F."/>
            <person name="Crotti E."/>
            <person name="Sassera D."/>
            <person name="Lievens P.M."/>
            <person name="Daffonchio D."/>
            <person name="Bandi C."/>
        </authorList>
    </citation>
    <scope>NUCLEOTIDE SEQUENCE [LARGE SCALE GENOMIC DNA]</scope>
    <source>
        <strain evidence="2 3">SF2.1</strain>
    </source>
</reference>
<name>A0A060QDU5_9PROT</name>
<dbReference type="AlphaFoldDB" id="A0A060QDU5"/>
<proteinExistence type="predicted"/>
<evidence type="ECO:0000313" key="2">
    <source>
        <dbReference type="EMBL" id="CDG39090.1"/>
    </source>
</evidence>
<feature type="region of interest" description="Disordered" evidence="1">
    <location>
        <begin position="25"/>
        <end position="44"/>
    </location>
</feature>
<dbReference type="EMBL" id="CBLX010000008">
    <property type="protein sequence ID" value="CDG39090.1"/>
    <property type="molecule type" value="Genomic_DNA"/>
</dbReference>
<evidence type="ECO:0000256" key="1">
    <source>
        <dbReference type="SAM" id="MobiDB-lite"/>
    </source>
</evidence>
<feature type="compositionally biased region" description="Polar residues" evidence="1">
    <location>
        <begin position="31"/>
        <end position="44"/>
    </location>
</feature>
<accession>A0A060QDU5</accession>
<evidence type="ECO:0000313" key="3">
    <source>
        <dbReference type="Proteomes" id="UP000027583"/>
    </source>
</evidence>
<gene>
    <name evidence="2" type="ORF">ASAP_1045</name>
</gene>